<dbReference type="PANTHER" id="PTHR10192">
    <property type="entry name" value="MOLYBDOPTERIN BIOSYNTHESIS PROTEIN"/>
    <property type="match status" value="1"/>
</dbReference>
<comment type="catalytic activity">
    <reaction evidence="10">
        <text>adenylyl-molybdopterin + molybdate = Mo-molybdopterin + AMP + H(+)</text>
        <dbReference type="Rhea" id="RHEA:35047"/>
        <dbReference type="ChEBI" id="CHEBI:15378"/>
        <dbReference type="ChEBI" id="CHEBI:36264"/>
        <dbReference type="ChEBI" id="CHEBI:62727"/>
        <dbReference type="ChEBI" id="CHEBI:71302"/>
        <dbReference type="ChEBI" id="CHEBI:456215"/>
        <dbReference type="EC" id="2.10.1.1"/>
    </reaction>
</comment>
<dbReference type="Gene3D" id="3.90.105.10">
    <property type="entry name" value="Molybdopterin biosynthesis moea protein, domain 2"/>
    <property type="match status" value="1"/>
</dbReference>
<evidence type="ECO:0000256" key="9">
    <source>
        <dbReference type="ARBA" id="ARBA00023150"/>
    </source>
</evidence>
<keyword evidence="7 11" id="KW-0479">Metal-binding</keyword>
<comment type="cofactor">
    <cofactor evidence="1 11">
        <name>Mg(2+)</name>
        <dbReference type="ChEBI" id="CHEBI:18420"/>
    </cofactor>
</comment>
<evidence type="ECO:0000256" key="6">
    <source>
        <dbReference type="ARBA" id="ARBA00022679"/>
    </source>
</evidence>
<keyword evidence="6 11" id="KW-0808">Transferase</keyword>
<dbReference type="GO" id="GO:0006777">
    <property type="term" value="P:Mo-molybdopterin cofactor biosynthetic process"/>
    <property type="evidence" value="ECO:0007669"/>
    <property type="project" value="UniProtKB-UniRule"/>
</dbReference>
<dbReference type="FunFam" id="3.40.980.10:FF:000004">
    <property type="entry name" value="Molybdopterin molybdenumtransferase"/>
    <property type="match status" value="1"/>
</dbReference>
<evidence type="ECO:0000313" key="14">
    <source>
        <dbReference type="Proteomes" id="UP000515472"/>
    </source>
</evidence>
<dbReference type="NCBIfam" id="TIGR00177">
    <property type="entry name" value="molyb_syn"/>
    <property type="match status" value="1"/>
</dbReference>
<dbReference type="UniPathway" id="UPA00344"/>
<reference evidence="13 14" key="1">
    <citation type="submission" date="2020-06" db="EMBL/GenBank/DDBJ databases">
        <title>Interaction of electrochemicaly active bacteria, Geobacter bremensis R4 on different carbon anode.</title>
        <authorList>
            <person name="Meng L."/>
            <person name="Yoshida N."/>
        </authorList>
    </citation>
    <scope>NUCLEOTIDE SEQUENCE [LARGE SCALE GENOMIC DNA]</scope>
    <source>
        <strain evidence="13 14">R4</strain>
    </source>
</reference>
<evidence type="ECO:0000256" key="7">
    <source>
        <dbReference type="ARBA" id="ARBA00022723"/>
    </source>
</evidence>
<dbReference type="GO" id="GO:0005829">
    <property type="term" value="C:cytosol"/>
    <property type="evidence" value="ECO:0007669"/>
    <property type="project" value="TreeGrafter"/>
</dbReference>
<gene>
    <name evidence="13" type="ORF">GEOBRER4_n2087</name>
</gene>
<evidence type="ECO:0000256" key="4">
    <source>
        <dbReference type="ARBA" id="ARBA00010763"/>
    </source>
</evidence>
<dbReference type="EMBL" id="AP023213">
    <property type="protein sequence ID" value="BCG47259.1"/>
    <property type="molecule type" value="Genomic_DNA"/>
</dbReference>
<organism evidence="13 14">
    <name type="scientific">Citrifermentans bremense</name>
    <dbReference type="NCBI Taxonomy" id="60035"/>
    <lineage>
        <taxon>Bacteria</taxon>
        <taxon>Pseudomonadati</taxon>
        <taxon>Thermodesulfobacteriota</taxon>
        <taxon>Desulfuromonadia</taxon>
        <taxon>Geobacterales</taxon>
        <taxon>Geobacteraceae</taxon>
        <taxon>Citrifermentans</taxon>
    </lineage>
</organism>
<evidence type="ECO:0000256" key="1">
    <source>
        <dbReference type="ARBA" id="ARBA00001946"/>
    </source>
</evidence>
<dbReference type="Gene3D" id="3.40.980.10">
    <property type="entry name" value="MoaB/Mog-like domain"/>
    <property type="match status" value="1"/>
</dbReference>
<dbReference type="Pfam" id="PF03453">
    <property type="entry name" value="MoeA_N"/>
    <property type="match status" value="1"/>
</dbReference>
<dbReference type="InterPro" id="IPR038987">
    <property type="entry name" value="MoeA-like"/>
</dbReference>
<dbReference type="Gene3D" id="2.40.340.10">
    <property type="entry name" value="MoeA, C-terminal, domain IV"/>
    <property type="match status" value="1"/>
</dbReference>
<evidence type="ECO:0000256" key="10">
    <source>
        <dbReference type="ARBA" id="ARBA00047317"/>
    </source>
</evidence>
<dbReference type="InterPro" id="IPR001453">
    <property type="entry name" value="MoaB/Mog_dom"/>
</dbReference>
<dbReference type="InterPro" id="IPR008284">
    <property type="entry name" value="MoCF_biosynth_CS"/>
</dbReference>
<evidence type="ECO:0000256" key="8">
    <source>
        <dbReference type="ARBA" id="ARBA00022842"/>
    </source>
</evidence>
<protein>
    <recommendedName>
        <fullName evidence="11">Molybdopterin molybdenumtransferase</fullName>
        <ecNumber evidence="11">2.10.1.1</ecNumber>
    </recommendedName>
</protein>
<name>A0A6S6M134_9BACT</name>
<dbReference type="InterPro" id="IPR005111">
    <property type="entry name" value="MoeA_C_domain_IV"/>
</dbReference>
<evidence type="ECO:0000256" key="3">
    <source>
        <dbReference type="ARBA" id="ARBA00005046"/>
    </source>
</evidence>
<keyword evidence="14" id="KW-1185">Reference proteome</keyword>
<accession>A0A6S6M134</accession>
<comment type="similarity">
    <text evidence="4 11">Belongs to the MoeA family.</text>
</comment>
<evidence type="ECO:0000256" key="5">
    <source>
        <dbReference type="ARBA" id="ARBA00022505"/>
    </source>
</evidence>
<dbReference type="PROSITE" id="PS01079">
    <property type="entry name" value="MOCF_BIOSYNTHESIS_2"/>
    <property type="match status" value="1"/>
</dbReference>
<dbReference type="InterPro" id="IPR036135">
    <property type="entry name" value="MoeA_linker/N_sf"/>
</dbReference>
<feature type="domain" description="MoaB/Mog" evidence="12">
    <location>
        <begin position="171"/>
        <end position="308"/>
    </location>
</feature>
<dbReference type="RefSeq" id="WP_185242201.1">
    <property type="nucleotide sequence ID" value="NZ_AP023213.1"/>
</dbReference>
<keyword evidence="5 11" id="KW-0500">Molybdenum</keyword>
<dbReference type="CDD" id="cd00887">
    <property type="entry name" value="MoeA"/>
    <property type="match status" value="1"/>
</dbReference>
<dbReference type="GO" id="GO:0061599">
    <property type="term" value="F:molybdopterin molybdotransferase activity"/>
    <property type="evidence" value="ECO:0007669"/>
    <property type="project" value="UniProtKB-UniRule"/>
</dbReference>
<comment type="function">
    <text evidence="2 11">Catalyzes the insertion of molybdate into adenylated molybdopterin with the concomitant release of AMP.</text>
</comment>
<dbReference type="SUPFAM" id="SSF63867">
    <property type="entry name" value="MoeA C-terminal domain-like"/>
    <property type="match status" value="1"/>
</dbReference>
<dbReference type="Proteomes" id="UP000515472">
    <property type="component" value="Chromosome"/>
</dbReference>
<evidence type="ECO:0000313" key="13">
    <source>
        <dbReference type="EMBL" id="BCG47259.1"/>
    </source>
</evidence>
<evidence type="ECO:0000259" key="12">
    <source>
        <dbReference type="SMART" id="SM00852"/>
    </source>
</evidence>
<dbReference type="SUPFAM" id="SSF63882">
    <property type="entry name" value="MoeA N-terminal region -like"/>
    <property type="match status" value="1"/>
</dbReference>
<evidence type="ECO:0000256" key="2">
    <source>
        <dbReference type="ARBA" id="ARBA00002901"/>
    </source>
</evidence>
<dbReference type="PANTHER" id="PTHR10192:SF5">
    <property type="entry name" value="GEPHYRIN"/>
    <property type="match status" value="1"/>
</dbReference>
<dbReference type="NCBIfam" id="NF045515">
    <property type="entry name" value="Glp_gephyrin"/>
    <property type="match status" value="1"/>
</dbReference>
<comment type="pathway">
    <text evidence="3 11">Cofactor biosynthesis; molybdopterin biosynthesis.</text>
</comment>
<dbReference type="Pfam" id="PF03454">
    <property type="entry name" value="MoeA_C"/>
    <property type="match status" value="1"/>
</dbReference>
<dbReference type="AlphaFoldDB" id="A0A6S6M134"/>
<dbReference type="KEGG" id="gbn:GEOBRER4_20090"/>
<dbReference type="EC" id="2.10.1.1" evidence="11"/>
<dbReference type="SUPFAM" id="SSF53218">
    <property type="entry name" value="Molybdenum cofactor biosynthesis proteins"/>
    <property type="match status" value="1"/>
</dbReference>
<dbReference type="InterPro" id="IPR036425">
    <property type="entry name" value="MoaB/Mog-like_dom_sf"/>
</dbReference>
<keyword evidence="9 11" id="KW-0501">Molybdenum cofactor biosynthesis</keyword>
<proteinExistence type="inferred from homology"/>
<dbReference type="SMART" id="SM00852">
    <property type="entry name" value="MoCF_biosynth"/>
    <property type="match status" value="1"/>
</dbReference>
<dbReference type="InterPro" id="IPR005110">
    <property type="entry name" value="MoeA_linker/N"/>
</dbReference>
<dbReference type="InterPro" id="IPR036688">
    <property type="entry name" value="MoeA_C_domain_IV_sf"/>
</dbReference>
<dbReference type="Gene3D" id="2.170.190.11">
    <property type="entry name" value="Molybdopterin biosynthesis moea protein, domain 3"/>
    <property type="match status" value="1"/>
</dbReference>
<keyword evidence="8 11" id="KW-0460">Magnesium</keyword>
<sequence length="404" mass="42885">MISIEQAQRAIFEQITPLETEQVPVSHGLNRITPESHVAPWDIPAADNSAMDGFAFCHESQPALKIVGFLPAGDVIDEPVPAGCAIRIMTGAPIPPGCDTVVPIEEVEVEGEFVRLKAPARAGSHVRLRGEDIARGDVVIPAGSVLRPQEIGMLCAMGKTTLAVYRKARVAILATGDELLEPGSPPSPGKLVNSNSYSLAAQVVEAGGEPVVLGIAADTLAATCEMISAGMDADMLVITGGVSVGDRDFVKAAIEQLGGEIQFWKVDMKPGKPLAFASLQGKPVFALPGNPVAAMVSFELFVRPSLLKAMGHRRILRPVVNALLQERAVNKGSRPHLVRGLVSWHGDRYLVSTTGNQSSGRLSSLTLGNGLMKLAPESTLEAGCEVEVVLLDRWFEQGEMEVSQ</sequence>
<evidence type="ECO:0000256" key="11">
    <source>
        <dbReference type="RuleBase" id="RU365090"/>
    </source>
</evidence>
<dbReference type="GO" id="GO:0046872">
    <property type="term" value="F:metal ion binding"/>
    <property type="evidence" value="ECO:0007669"/>
    <property type="project" value="UniProtKB-UniRule"/>
</dbReference>
<dbReference type="Pfam" id="PF00994">
    <property type="entry name" value="MoCF_biosynth"/>
    <property type="match status" value="1"/>
</dbReference>